<reference evidence="2 3" key="1">
    <citation type="submission" date="2018-11" db="EMBL/GenBank/DDBJ databases">
        <title>Sequencing the genomes of 1000 actinobacteria strains.</title>
        <authorList>
            <person name="Klenk H.-P."/>
        </authorList>
    </citation>
    <scope>NUCLEOTIDE SEQUENCE [LARGE SCALE GENOMIC DNA]</scope>
    <source>
        <strain evidence="2 3">DSM 44254</strain>
    </source>
</reference>
<dbReference type="SUPFAM" id="SSF110087">
    <property type="entry name" value="DR1885-like metal-binding protein"/>
    <property type="match status" value="1"/>
</dbReference>
<sequence>MDKRLIVPTLSLLALPIAACGAEGTTTEAAASAPSATASAQAPAAALTVTDPWVKIVDKGMTAAFGTLKNTTGADVTVASAATPASAVVELHEVVGDGGEMQMQPKEGGFVVPAGGSLELEPGGLHLMLMDVQEPLKAGAEVAFTLTLSDGSKIEFTALAKEFKGGNENYTGGGH</sequence>
<proteinExistence type="predicted"/>
<dbReference type="InterPro" id="IPR058248">
    <property type="entry name" value="Lxx211020-like"/>
</dbReference>
<feature type="signal peptide" evidence="1">
    <location>
        <begin position="1"/>
        <end position="21"/>
    </location>
</feature>
<protein>
    <recommendedName>
        <fullName evidence="4">Copper(I)-binding protein</fullName>
    </recommendedName>
</protein>
<organism evidence="2 3">
    <name type="scientific">Actinocorallia herbida</name>
    <dbReference type="NCBI Taxonomy" id="58109"/>
    <lineage>
        <taxon>Bacteria</taxon>
        <taxon>Bacillati</taxon>
        <taxon>Actinomycetota</taxon>
        <taxon>Actinomycetes</taxon>
        <taxon>Streptosporangiales</taxon>
        <taxon>Thermomonosporaceae</taxon>
        <taxon>Actinocorallia</taxon>
    </lineage>
</organism>
<dbReference type="Pfam" id="PF04314">
    <property type="entry name" value="PCuAC"/>
    <property type="match status" value="1"/>
</dbReference>
<dbReference type="InterPro" id="IPR007410">
    <property type="entry name" value="LpqE-like"/>
</dbReference>
<dbReference type="InterPro" id="IPR036182">
    <property type="entry name" value="PCuAC_sf"/>
</dbReference>
<gene>
    <name evidence="2" type="ORF">EDD29_3544</name>
</gene>
<feature type="chain" id="PRO_5018068157" description="Copper(I)-binding protein" evidence="1">
    <location>
        <begin position="22"/>
        <end position="175"/>
    </location>
</feature>
<accession>A0A3N1CXG5</accession>
<dbReference type="PANTHER" id="PTHR36302">
    <property type="entry name" value="BLR7088 PROTEIN"/>
    <property type="match status" value="1"/>
</dbReference>
<keyword evidence="1" id="KW-0732">Signal</keyword>
<dbReference type="RefSeq" id="WP_123665434.1">
    <property type="nucleotide sequence ID" value="NZ_RJKE01000001.1"/>
</dbReference>
<comment type="caution">
    <text evidence="2">The sequence shown here is derived from an EMBL/GenBank/DDBJ whole genome shotgun (WGS) entry which is preliminary data.</text>
</comment>
<dbReference type="OrthoDB" id="9796962at2"/>
<evidence type="ECO:0008006" key="4">
    <source>
        <dbReference type="Google" id="ProtNLM"/>
    </source>
</evidence>
<dbReference type="AlphaFoldDB" id="A0A3N1CXG5"/>
<dbReference type="PANTHER" id="PTHR36302:SF1">
    <property type="entry name" value="COPPER CHAPERONE PCU(A)C"/>
    <property type="match status" value="1"/>
</dbReference>
<dbReference type="Gene3D" id="2.60.40.1890">
    <property type="entry name" value="PCu(A)C copper chaperone"/>
    <property type="match status" value="1"/>
</dbReference>
<evidence type="ECO:0000313" key="2">
    <source>
        <dbReference type="EMBL" id="ROO85987.1"/>
    </source>
</evidence>
<evidence type="ECO:0000256" key="1">
    <source>
        <dbReference type="SAM" id="SignalP"/>
    </source>
</evidence>
<name>A0A3N1CXG5_9ACTN</name>
<dbReference type="Proteomes" id="UP000272400">
    <property type="component" value="Unassembled WGS sequence"/>
</dbReference>
<evidence type="ECO:0000313" key="3">
    <source>
        <dbReference type="Proteomes" id="UP000272400"/>
    </source>
</evidence>
<dbReference type="EMBL" id="RJKE01000001">
    <property type="protein sequence ID" value="ROO85987.1"/>
    <property type="molecule type" value="Genomic_DNA"/>
</dbReference>
<keyword evidence="3" id="KW-1185">Reference proteome</keyword>